<organism evidence="2 3">
    <name type="scientific">Clostridium luticellarii</name>
    <dbReference type="NCBI Taxonomy" id="1691940"/>
    <lineage>
        <taxon>Bacteria</taxon>
        <taxon>Bacillati</taxon>
        <taxon>Bacillota</taxon>
        <taxon>Clostridia</taxon>
        <taxon>Eubacteriales</taxon>
        <taxon>Clostridiaceae</taxon>
        <taxon>Clostridium</taxon>
    </lineage>
</organism>
<dbReference type="EMBL" id="PVXP01000013">
    <property type="protein sequence ID" value="PRR85698.1"/>
    <property type="molecule type" value="Genomic_DNA"/>
</dbReference>
<dbReference type="Proteomes" id="UP000237798">
    <property type="component" value="Unassembled WGS sequence"/>
</dbReference>
<keyword evidence="3" id="KW-1185">Reference proteome</keyword>
<dbReference type="Pfam" id="PF04754">
    <property type="entry name" value="Transposase_31"/>
    <property type="match status" value="1"/>
</dbReference>
<dbReference type="RefSeq" id="WP_242977507.1">
    <property type="nucleotide sequence ID" value="NZ_JALCPJ010000045.1"/>
</dbReference>
<feature type="domain" description="Transposase (putative) YhgA-like" evidence="1">
    <location>
        <begin position="9"/>
        <end position="211"/>
    </location>
</feature>
<comment type="caution">
    <text evidence="2">The sequence shown here is derived from an EMBL/GenBank/DDBJ whole genome shotgun (WGS) entry which is preliminary data.</text>
</comment>
<dbReference type="PANTHER" id="PTHR34611">
    <property type="match status" value="1"/>
</dbReference>
<reference evidence="2 3" key="1">
    <citation type="submission" date="2018-03" db="EMBL/GenBank/DDBJ databases">
        <title>Genome sequence of Clostridium luticellarii DSM 29923.</title>
        <authorList>
            <person name="Poehlein A."/>
            <person name="Daniel R."/>
        </authorList>
    </citation>
    <scope>NUCLEOTIDE SEQUENCE [LARGE SCALE GENOMIC DNA]</scope>
    <source>
        <strain evidence="2 3">DSM 29923</strain>
    </source>
</reference>
<accession>A0A2T0BP91</accession>
<dbReference type="AlphaFoldDB" id="A0A2T0BP91"/>
<dbReference type="PANTHER" id="PTHR34611:SF2">
    <property type="entry name" value="INACTIVE RECOMBINATION-PROMOTING NUCLEASE-LIKE PROTEIN RPNE-RELATED"/>
    <property type="match status" value="1"/>
</dbReference>
<dbReference type="InterPro" id="IPR006842">
    <property type="entry name" value="Transposase_31"/>
</dbReference>
<protein>
    <recommendedName>
        <fullName evidence="1">Transposase (putative) YhgA-like domain-containing protein</fullName>
    </recommendedName>
</protein>
<evidence type="ECO:0000313" key="3">
    <source>
        <dbReference type="Proteomes" id="UP000237798"/>
    </source>
</evidence>
<gene>
    <name evidence="2" type="ORF">CLLU_13240</name>
</gene>
<evidence type="ECO:0000313" key="2">
    <source>
        <dbReference type="EMBL" id="PRR85698.1"/>
    </source>
</evidence>
<dbReference type="GO" id="GO:1990238">
    <property type="term" value="F:double-stranded DNA endonuclease activity"/>
    <property type="evidence" value="ECO:0007669"/>
    <property type="project" value="TreeGrafter"/>
</dbReference>
<proteinExistence type="predicted"/>
<sequence length="358" mass="42242">MPEDRVHHEHDVGYKYIFSHKETFLELLRGFVKKDWVDLIKSEDLILIDKSYVLEDFSEEESDIVYKVNLDGRDVIFYILLEFQSRVDYRMPMRLLFYIVEIWREILKNTSKKERRRKDFKLPSIIPMVLYNGKGRWTACRNFRDVLSGGELFGENIIDFRYILFDIYRYDENNLKAMANMVSTVFLLDKEISREDLIRRLRLTVYALKKITPEQFDILKTWLKGIMKPKLDEKSRVEVEKILEKSSQREVNSMVSNLGKTIENIVKEGKTKGLEEGRKEGIKEGIKEGREEGKREGRKDGLLQGLEKLLGIKFSDTSCIGRIKKIEDEDILNSVFEDAVKSNSIGEFEEKLRQRKLN</sequence>
<name>A0A2T0BP91_9CLOT</name>
<dbReference type="GO" id="GO:0006310">
    <property type="term" value="P:DNA recombination"/>
    <property type="evidence" value="ECO:0007669"/>
    <property type="project" value="TreeGrafter"/>
</dbReference>
<evidence type="ECO:0000259" key="1">
    <source>
        <dbReference type="Pfam" id="PF04754"/>
    </source>
</evidence>
<dbReference type="InterPro" id="IPR051699">
    <property type="entry name" value="Rpn/YhgA-like_nuclease"/>
</dbReference>